<keyword evidence="2" id="KW-0472">Membrane</keyword>
<feature type="region of interest" description="Disordered" evidence="1">
    <location>
        <begin position="172"/>
        <end position="201"/>
    </location>
</feature>
<organism evidence="3 4">
    <name type="scientific">Mycena metata</name>
    <dbReference type="NCBI Taxonomy" id="1033252"/>
    <lineage>
        <taxon>Eukaryota</taxon>
        <taxon>Fungi</taxon>
        <taxon>Dikarya</taxon>
        <taxon>Basidiomycota</taxon>
        <taxon>Agaricomycotina</taxon>
        <taxon>Agaricomycetes</taxon>
        <taxon>Agaricomycetidae</taxon>
        <taxon>Agaricales</taxon>
        <taxon>Marasmiineae</taxon>
        <taxon>Mycenaceae</taxon>
        <taxon>Mycena</taxon>
    </lineage>
</organism>
<feature type="transmembrane region" description="Helical" evidence="2">
    <location>
        <begin position="47"/>
        <end position="68"/>
    </location>
</feature>
<feature type="transmembrane region" description="Helical" evidence="2">
    <location>
        <begin position="80"/>
        <end position="100"/>
    </location>
</feature>
<comment type="caution">
    <text evidence="3">The sequence shown here is derived from an EMBL/GenBank/DDBJ whole genome shotgun (WGS) entry which is preliminary data.</text>
</comment>
<dbReference type="EMBL" id="JARKIB010000060">
    <property type="protein sequence ID" value="KAJ7751957.1"/>
    <property type="molecule type" value="Genomic_DNA"/>
</dbReference>
<protein>
    <submittedName>
        <fullName evidence="3">Uncharacterized protein</fullName>
    </submittedName>
</protein>
<feature type="compositionally biased region" description="Basic and acidic residues" evidence="1">
    <location>
        <begin position="182"/>
        <end position="193"/>
    </location>
</feature>
<evidence type="ECO:0000313" key="3">
    <source>
        <dbReference type="EMBL" id="KAJ7751957.1"/>
    </source>
</evidence>
<reference evidence="3" key="1">
    <citation type="submission" date="2023-03" db="EMBL/GenBank/DDBJ databases">
        <title>Massive genome expansion in bonnet fungi (Mycena s.s.) driven by repeated elements and novel gene families across ecological guilds.</title>
        <authorList>
            <consortium name="Lawrence Berkeley National Laboratory"/>
            <person name="Harder C.B."/>
            <person name="Miyauchi S."/>
            <person name="Viragh M."/>
            <person name="Kuo A."/>
            <person name="Thoen E."/>
            <person name="Andreopoulos B."/>
            <person name="Lu D."/>
            <person name="Skrede I."/>
            <person name="Drula E."/>
            <person name="Henrissat B."/>
            <person name="Morin E."/>
            <person name="Kohler A."/>
            <person name="Barry K."/>
            <person name="LaButti K."/>
            <person name="Morin E."/>
            <person name="Salamov A."/>
            <person name="Lipzen A."/>
            <person name="Mereny Z."/>
            <person name="Hegedus B."/>
            <person name="Baldrian P."/>
            <person name="Stursova M."/>
            <person name="Weitz H."/>
            <person name="Taylor A."/>
            <person name="Grigoriev I.V."/>
            <person name="Nagy L.G."/>
            <person name="Martin F."/>
            <person name="Kauserud H."/>
        </authorList>
    </citation>
    <scope>NUCLEOTIDE SEQUENCE</scope>
    <source>
        <strain evidence="3">CBHHK182m</strain>
    </source>
</reference>
<feature type="transmembrane region" description="Helical" evidence="2">
    <location>
        <begin position="120"/>
        <end position="145"/>
    </location>
</feature>
<evidence type="ECO:0000256" key="1">
    <source>
        <dbReference type="SAM" id="MobiDB-lite"/>
    </source>
</evidence>
<gene>
    <name evidence="3" type="ORF">B0H16DRAFT_1546889</name>
</gene>
<dbReference type="Proteomes" id="UP001215598">
    <property type="component" value="Unassembled WGS sequence"/>
</dbReference>
<accession>A0AAD7IZK8</accession>
<feature type="transmembrane region" description="Helical" evidence="2">
    <location>
        <begin position="12"/>
        <end position="35"/>
    </location>
</feature>
<proteinExistence type="predicted"/>
<name>A0AAD7IZK8_9AGAR</name>
<evidence type="ECO:0000313" key="4">
    <source>
        <dbReference type="Proteomes" id="UP001215598"/>
    </source>
</evidence>
<keyword evidence="4" id="KW-1185">Reference proteome</keyword>
<sequence>MISSPLFLKTRAIAFSIIMLTSLVWIVLLSVYVFLEWDNSDGTEHHIIAVMLLADTLTIILLCCLLILPFREWLDAARLLLLMLVHIGVAGVFSFWNPSFRCQWPTSTPDSVGVCRLLNLYILVASWVIPVLLIIYASGLTVAIVRSRRNEFPAMDRESILPIMRPKFDGNSRVLSYSPPTEKVHGSPEEQRKHISSLSGSSLTKLPPAFLM</sequence>
<keyword evidence="2" id="KW-1133">Transmembrane helix</keyword>
<keyword evidence="2" id="KW-0812">Transmembrane</keyword>
<evidence type="ECO:0000256" key="2">
    <source>
        <dbReference type="SAM" id="Phobius"/>
    </source>
</evidence>
<dbReference type="AlphaFoldDB" id="A0AAD7IZK8"/>